<comment type="pathway">
    <text evidence="1 8">Amino-acid biosynthesis; L-histidine biosynthesis; L-histidine from 5-phospho-alpha-D-ribose 1-diphosphate: step 8/9.</text>
</comment>
<dbReference type="Pfam" id="PF02811">
    <property type="entry name" value="PHP"/>
    <property type="match status" value="1"/>
</dbReference>
<proteinExistence type="inferred from homology"/>
<protein>
    <recommendedName>
        <fullName evidence="3 8">Histidinol-phosphatase</fullName>
        <shortName evidence="8">HolPase</shortName>
        <ecNumber evidence="3 8">3.1.3.15</ecNumber>
    </recommendedName>
</protein>
<dbReference type="NCBIfam" id="NF005996">
    <property type="entry name" value="PRK08123.1"/>
    <property type="match status" value="1"/>
</dbReference>
<dbReference type="STRING" id="1196324.A374_09558"/>
<organism evidence="10 11">
    <name type="scientific">Fictibacillus macauensis ZFHKF-1</name>
    <dbReference type="NCBI Taxonomy" id="1196324"/>
    <lineage>
        <taxon>Bacteria</taxon>
        <taxon>Bacillati</taxon>
        <taxon>Bacillota</taxon>
        <taxon>Bacilli</taxon>
        <taxon>Bacillales</taxon>
        <taxon>Fictibacillaceae</taxon>
        <taxon>Fictibacillus</taxon>
    </lineage>
</organism>
<reference evidence="10 11" key="1">
    <citation type="journal article" date="2012" name="J. Bacteriol.">
        <title>Genome of Bacillus macauensis ZFHKF-1, a Long-Chain-Forming Bacterium.</title>
        <authorList>
            <person name="Cai L."/>
            <person name="Zhang T."/>
        </authorList>
    </citation>
    <scope>NUCLEOTIDE SEQUENCE [LARGE SCALE GENOMIC DNA]</scope>
    <source>
        <strain evidence="10 11">ZFHKF-1</strain>
    </source>
</reference>
<sequence length="278" mass="31451">MKPTYDGHVHTAFCPHGSTDRLVDYVERALKLGYTGISFTEHAPLPEGFVDPAPSQDSAMKREFLPLYLEEVAKVKTYYQSALQISIGLEVDYIDGWESETTAFLNEVGPKLDDSILSVHFLALHQAYYCLDYSAEEFQHIVEQFGSLAFVYDAYFATVSRSITSNLGPYKPKRYGHISLIHKFQKKFPSPRSYEKEFLTLLQLVKTRGEELDYNGAGSTKPYCQETYPPQWVAKEAAKQKIPLIYGSDAHSFKGLHQGSDQLSPCISLSIPQTLQRQ</sequence>
<feature type="domain" description="PHP" evidence="9">
    <location>
        <begin position="6"/>
        <end position="209"/>
    </location>
</feature>
<dbReference type="GO" id="GO:0000105">
    <property type="term" value="P:L-histidine biosynthetic process"/>
    <property type="evidence" value="ECO:0007669"/>
    <property type="project" value="UniProtKB-UniRule"/>
</dbReference>
<comment type="catalytic activity">
    <reaction evidence="7 8">
        <text>L-histidinol phosphate + H2O = L-histidinol + phosphate</text>
        <dbReference type="Rhea" id="RHEA:14465"/>
        <dbReference type="ChEBI" id="CHEBI:15377"/>
        <dbReference type="ChEBI" id="CHEBI:43474"/>
        <dbReference type="ChEBI" id="CHEBI:57699"/>
        <dbReference type="ChEBI" id="CHEBI:57980"/>
        <dbReference type="EC" id="3.1.3.15"/>
    </reaction>
</comment>
<evidence type="ECO:0000256" key="7">
    <source>
        <dbReference type="ARBA" id="ARBA00049158"/>
    </source>
</evidence>
<keyword evidence="5 8" id="KW-0378">Hydrolase</keyword>
<dbReference type="eggNOG" id="COG1387">
    <property type="taxonomic scope" value="Bacteria"/>
</dbReference>
<evidence type="ECO:0000313" key="11">
    <source>
        <dbReference type="Proteomes" id="UP000004080"/>
    </source>
</evidence>
<keyword evidence="4 8" id="KW-0028">Amino-acid biosynthesis</keyword>
<dbReference type="Proteomes" id="UP000004080">
    <property type="component" value="Unassembled WGS sequence"/>
</dbReference>
<dbReference type="CDD" id="cd12110">
    <property type="entry name" value="PHP_HisPPase_Hisj_like"/>
    <property type="match status" value="1"/>
</dbReference>
<evidence type="ECO:0000256" key="1">
    <source>
        <dbReference type="ARBA" id="ARBA00004970"/>
    </source>
</evidence>
<evidence type="ECO:0000259" key="9">
    <source>
        <dbReference type="Pfam" id="PF02811"/>
    </source>
</evidence>
<dbReference type="SUPFAM" id="SSF89550">
    <property type="entry name" value="PHP domain-like"/>
    <property type="match status" value="1"/>
</dbReference>
<dbReference type="UniPathway" id="UPA00031">
    <property type="reaction ID" value="UER00013"/>
</dbReference>
<gene>
    <name evidence="10" type="ORF">A374_09558</name>
</gene>
<dbReference type="InterPro" id="IPR016195">
    <property type="entry name" value="Pol/histidinol_Pase-like"/>
</dbReference>
<dbReference type="GO" id="GO:0005737">
    <property type="term" value="C:cytoplasm"/>
    <property type="evidence" value="ECO:0007669"/>
    <property type="project" value="TreeGrafter"/>
</dbReference>
<dbReference type="RefSeq" id="WP_007201998.1">
    <property type="nucleotide sequence ID" value="NZ_AKKV01000025.1"/>
</dbReference>
<comment type="similarity">
    <text evidence="2 8">Belongs to the PHP hydrolase family. HisK subfamily.</text>
</comment>
<evidence type="ECO:0000256" key="6">
    <source>
        <dbReference type="ARBA" id="ARBA00023102"/>
    </source>
</evidence>
<accession>I8UFA1</accession>
<dbReference type="PANTHER" id="PTHR21039">
    <property type="entry name" value="HISTIDINOL PHOSPHATASE-RELATED"/>
    <property type="match status" value="1"/>
</dbReference>
<dbReference type="InterPro" id="IPR010140">
    <property type="entry name" value="Histidinol_P_phosphatase_HisJ"/>
</dbReference>
<dbReference type="EC" id="3.1.3.15" evidence="3 8"/>
<dbReference type="PANTHER" id="PTHR21039:SF0">
    <property type="entry name" value="HISTIDINOL-PHOSPHATASE"/>
    <property type="match status" value="1"/>
</dbReference>
<dbReference type="NCBIfam" id="TIGR01856">
    <property type="entry name" value="hisJ_fam"/>
    <property type="match status" value="1"/>
</dbReference>
<name>I8UFA1_9BACL</name>
<dbReference type="AlphaFoldDB" id="I8UFA1"/>
<evidence type="ECO:0000256" key="5">
    <source>
        <dbReference type="ARBA" id="ARBA00022801"/>
    </source>
</evidence>
<keyword evidence="6 8" id="KW-0368">Histidine biosynthesis</keyword>
<dbReference type="Gene3D" id="3.20.20.140">
    <property type="entry name" value="Metal-dependent hydrolases"/>
    <property type="match status" value="1"/>
</dbReference>
<dbReference type="EMBL" id="AKKV01000025">
    <property type="protein sequence ID" value="EIT85473.1"/>
    <property type="molecule type" value="Genomic_DNA"/>
</dbReference>
<dbReference type="PATRIC" id="fig|1196324.3.peg.1950"/>
<evidence type="ECO:0000256" key="4">
    <source>
        <dbReference type="ARBA" id="ARBA00022605"/>
    </source>
</evidence>
<evidence type="ECO:0000256" key="8">
    <source>
        <dbReference type="RuleBase" id="RU366003"/>
    </source>
</evidence>
<evidence type="ECO:0000313" key="10">
    <source>
        <dbReference type="EMBL" id="EIT85473.1"/>
    </source>
</evidence>
<evidence type="ECO:0000256" key="2">
    <source>
        <dbReference type="ARBA" id="ARBA00009152"/>
    </source>
</evidence>
<comment type="caution">
    <text evidence="10">The sequence shown here is derived from an EMBL/GenBank/DDBJ whole genome shotgun (WGS) entry which is preliminary data.</text>
</comment>
<dbReference type="OrthoDB" id="9775255at2"/>
<keyword evidence="11" id="KW-1185">Reference proteome</keyword>
<evidence type="ECO:0000256" key="3">
    <source>
        <dbReference type="ARBA" id="ARBA00013085"/>
    </source>
</evidence>
<dbReference type="InterPro" id="IPR004013">
    <property type="entry name" value="PHP_dom"/>
</dbReference>
<dbReference type="GO" id="GO:0004401">
    <property type="term" value="F:histidinol-phosphatase activity"/>
    <property type="evidence" value="ECO:0007669"/>
    <property type="project" value="UniProtKB-UniRule"/>
</dbReference>